<evidence type="ECO:0000256" key="1">
    <source>
        <dbReference type="ARBA" id="ARBA00008694"/>
    </source>
</evidence>
<dbReference type="STRING" id="1576369.SAMN05421753_101402"/>
<dbReference type="CDD" id="cd04301">
    <property type="entry name" value="NAT_SF"/>
    <property type="match status" value="1"/>
</dbReference>
<evidence type="ECO:0000259" key="4">
    <source>
        <dbReference type="PROSITE" id="PS51186"/>
    </source>
</evidence>
<reference evidence="6" key="1">
    <citation type="submission" date="2016-10" db="EMBL/GenBank/DDBJ databases">
        <authorList>
            <person name="Varghese N."/>
            <person name="Submissions S."/>
        </authorList>
    </citation>
    <scope>NUCLEOTIDE SEQUENCE [LARGE SCALE GENOMIC DNA]</scope>
    <source>
        <strain evidence="6">DSM 26348</strain>
    </source>
</reference>
<dbReference type="InterPro" id="IPR051016">
    <property type="entry name" value="Diverse_Substrate_AcTransf"/>
</dbReference>
<evidence type="ECO:0000313" key="6">
    <source>
        <dbReference type="Proteomes" id="UP000199518"/>
    </source>
</evidence>
<dbReference type="PROSITE" id="PS51186">
    <property type="entry name" value="GNAT"/>
    <property type="match status" value="1"/>
</dbReference>
<dbReference type="RefSeq" id="WP_092047699.1">
    <property type="nucleotide sequence ID" value="NZ_FOQD01000001.1"/>
</dbReference>
<dbReference type="AlphaFoldDB" id="A0A1I3BE95"/>
<dbReference type="PANTHER" id="PTHR10545">
    <property type="entry name" value="DIAMINE N-ACETYLTRANSFERASE"/>
    <property type="match status" value="1"/>
</dbReference>
<gene>
    <name evidence="5" type="ORF">SAMN05421753_101402</name>
</gene>
<dbReference type="Pfam" id="PF00583">
    <property type="entry name" value="Acetyltransf_1"/>
    <property type="match status" value="1"/>
</dbReference>
<accession>A0A1I3BE95</accession>
<dbReference type="PANTHER" id="PTHR10545:SF29">
    <property type="entry name" value="GH14572P-RELATED"/>
    <property type="match status" value="1"/>
</dbReference>
<dbReference type="SUPFAM" id="SSF55729">
    <property type="entry name" value="Acyl-CoA N-acyltransferases (Nat)"/>
    <property type="match status" value="1"/>
</dbReference>
<keyword evidence="6" id="KW-1185">Reference proteome</keyword>
<feature type="domain" description="N-acetyltransferase" evidence="4">
    <location>
        <begin position="9"/>
        <end position="160"/>
    </location>
</feature>
<sequence>MSTNVFADSPVRPATPDDVSAIFGFIRELAEYERLEHEITATVDDLQAGLFGPRPFAEAFVACVDDQPVGFALFFHSYSTFQCRPGIYLEDLYVQPAYRGKGLGKALLKAVAAVAVERNCGRYEWSVLDWNEPSIQFYETLGAVMHADWRRMRVMSDALERLAVNE</sequence>
<evidence type="ECO:0000313" key="5">
    <source>
        <dbReference type="EMBL" id="SFH60480.1"/>
    </source>
</evidence>
<dbReference type="Gene3D" id="3.40.630.30">
    <property type="match status" value="1"/>
</dbReference>
<evidence type="ECO:0000256" key="2">
    <source>
        <dbReference type="ARBA" id="ARBA00022679"/>
    </source>
</evidence>
<keyword evidence="2 5" id="KW-0808">Transferase</keyword>
<dbReference type="InterPro" id="IPR000182">
    <property type="entry name" value="GNAT_dom"/>
</dbReference>
<comment type="similarity">
    <text evidence="1">Belongs to the acetyltransferase family.</text>
</comment>
<dbReference type="InterPro" id="IPR016181">
    <property type="entry name" value="Acyl_CoA_acyltransferase"/>
</dbReference>
<keyword evidence="3" id="KW-0012">Acyltransferase</keyword>
<organism evidence="5 6">
    <name type="scientific">Planctomicrobium piriforme</name>
    <dbReference type="NCBI Taxonomy" id="1576369"/>
    <lineage>
        <taxon>Bacteria</taxon>
        <taxon>Pseudomonadati</taxon>
        <taxon>Planctomycetota</taxon>
        <taxon>Planctomycetia</taxon>
        <taxon>Planctomycetales</taxon>
        <taxon>Planctomycetaceae</taxon>
        <taxon>Planctomicrobium</taxon>
    </lineage>
</organism>
<protein>
    <submittedName>
        <fullName evidence="5">Acetyltransferase (GNAT) family protein</fullName>
    </submittedName>
</protein>
<dbReference type="GO" id="GO:0008080">
    <property type="term" value="F:N-acetyltransferase activity"/>
    <property type="evidence" value="ECO:0007669"/>
    <property type="project" value="TreeGrafter"/>
</dbReference>
<proteinExistence type="inferred from homology"/>
<dbReference type="EMBL" id="FOQD01000001">
    <property type="protein sequence ID" value="SFH60480.1"/>
    <property type="molecule type" value="Genomic_DNA"/>
</dbReference>
<dbReference type="Proteomes" id="UP000199518">
    <property type="component" value="Unassembled WGS sequence"/>
</dbReference>
<dbReference type="FunFam" id="3.40.630.30:FF:000064">
    <property type="entry name" value="GNAT family acetyltransferase"/>
    <property type="match status" value="1"/>
</dbReference>
<dbReference type="OrthoDB" id="9792929at2"/>
<evidence type="ECO:0000256" key="3">
    <source>
        <dbReference type="ARBA" id="ARBA00023315"/>
    </source>
</evidence>
<name>A0A1I3BE95_9PLAN</name>